<organism evidence="10">
    <name type="scientific">Fervidicoccus fontis</name>
    <dbReference type="NCBI Taxonomy" id="683846"/>
    <lineage>
        <taxon>Archaea</taxon>
        <taxon>Thermoproteota</taxon>
        <taxon>Thermoprotei</taxon>
        <taxon>Fervidicoccales</taxon>
        <taxon>Fervidicoccaceae</taxon>
        <taxon>Fervidicoccus</taxon>
    </lineage>
</organism>
<comment type="catalytic activity">
    <reaction evidence="5 6 7">
        <text>an acyl phosphate + H2O = a carboxylate + phosphate + H(+)</text>
        <dbReference type="Rhea" id="RHEA:14965"/>
        <dbReference type="ChEBI" id="CHEBI:15377"/>
        <dbReference type="ChEBI" id="CHEBI:15378"/>
        <dbReference type="ChEBI" id="CHEBI:29067"/>
        <dbReference type="ChEBI" id="CHEBI:43474"/>
        <dbReference type="ChEBI" id="CHEBI:59918"/>
        <dbReference type="EC" id="3.6.1.7"/>
    </reaction>
</comment>
<evidence type="ECO:0000256" key="4">
    <source>
        <dbReference type="ARBA" id="ARBA00022801"/>
    </source>
</evidence>
<feature type="active site" evidence="6">
    <location>
        <position position="39"/>
    </location>
</feature>
<dbReference type="InterPro" id="IPR017968">
    <property type="entry name" value="Acylphosphatase_CS"/>
</dbReference>
<evidence type="ECO:0000256" key="6">
    <source>
        <dbReference type="PROSITE-ProRule" id="PRU00520"/>
    </source>
</evidence>
<dbReference type="PRINTS" id="PR00112">
    <property type="entry name" value="ACYLPHPHTASE"/>
</dbReference>
<comment type="caution">
    <text evidence="10">The sequence shown here is derived from an EMBL/GenBank/DDBJ whole genome shotgun (WGS) entry which is preliminary data.</text>
</comment>
<dbReference type="Proteomes" id="UP000885664">
    <property type="component" value="Unassembled WGS sequence"/>
</dbReference>
<dbReference type="SUPFAM" id="SSF54975">
    <property type="entry name" value="Acylphosphatase/BLUF domain-like"/>
    <property type="match status" value="1"/>
</dbReference>
<dbReference type="AlphaFoldDB" id="A0A7C2YZS5"/>
<dbReference type="InterPro" id="IPR036046">
    <property type="entry name" value="Acylphosphatase-like_dom_sf"/>
</dbReference>
<evidence type="ECO:0000256" key="1">
    <source>
        <dbReference type="ARBA" id="ARBA00005614"/>
    </source>
</evidence>
<feature type="active site" evidence="6">
    <location>
        <position position="21"/>
    </location>
</feature>
<evidence type="ECO:0000256" key="7">
    <source>
        <dbReference type="RuleBase" id="RU000553"/>
    </source>
</evidence>
<dbReference type="Gene3D" id="3.30.70.100">
    <property type="match status" value="1"/>
</dbReference>
<evidence type="ECO:0000256" key="8">
    <source>
        <dbReference type="RuleBase" id="RU004168"/>
    </source>
</evidence>
<dbReference type="InterPro" id="IPR001792">
    <property type="entry name" value="Acylphosphatase-like_dom"/>
</dbReference>
<dbReference type="PANTHER" id="PTHR47268">
    <property type="entry name" value="ACYLPHOSPHATASE"/>
    <property type="match status" value="1"/>
</dbReference>
<evidence type="ECO:0000313" key="10">
    <source>
        <dbReference type="EMBL" id="HEU97913.1"/>
    </source>
</evidence>
<protein>
    <recommendedName>
        <fullName evidence="3 6">Acylphosphatase</fullName>
        <ecNumber evidence="2 6">3.6.1.7</ecNumber>
    </recommendedName>
</protein>
<keyword evidence="4 6" id="KW-0378">Hydrolase</keyword>
<name>A0A7C2YZS5_9CREN</name>
<proteinExistence type="inferred from homology"/>
<evidence type="ECO:0000256" key="3">
    <source>
        <dbReference type="ARBA" id="ARBA00015991"/>
    </source>
</evidence>
<accession>A0A7C2YZS5</accession>
<evidence type="ECO:0000256" key="2">
    <source>
        <dbReference type="ARBA" id="ARBA00012150"/>
    </source>
</evidence>
<dbReference type="NCBIfam" id="NF011012">
    <property type="entry name" value="PRK14440.1"/>
    <property type="match status" value="1"/>
</dbReference>
<dbReference type="PROSITE" id="PS00151">
    <property type="entry name" value="ACYLPHOSPHATASE_2"/>
    <property type="match status" value="1"/>
</dbReference>
<dbReference type="Pfam" id="PF00708">
    <property type="entry name" value="Acylphosphatase"/>
    <property type="match status" value="1"/>
</dbReference>
<dbReference type="PROSITE" id="PS00150">
    <property type="entry name" value="ACYLPHOSPHATASE_1"/>
    <property type="match status" value="1"/>
</dbReference>
<dbReference type="GO" id="GO:0003998">
    <property type="term" value="F:acylphosphatase activity"/>
    <property type="evidence" value="ECO:0007669"/>
    <property type="project" value="UniProtKB-EC"/>
</dbReference>
<comment type="similarity">
    <text evidence="1 8">Belongs to the acylphosphatase family.</text>
</comment>
<dbReference type="EC" id="3.6.1.7" evidence="2 6"/>
<dbReference type="PANTHER" id="PTHR47268:SF4">
    <property type="entry name" value="ACYLPHOSPHATASE"/>
    <property type="match status" value="1"/>
</dbReference>
<gene>
    <name evidence="10" type="ORF">ENO36_03555</name>
</gene>
<evidence type="ECO:0000259" key="9">
    <source>
        <dbReference type="PROSITE" id="PS51160"/>
    </source>
</evidence>
<dbReference type="FunFam" id="3.30.70.100:FF:000012">
    <property type="entry name" value="Acylphosphatase"/>
    <property type="match status" value="1"/>
</dbReference>
<evidence type="ECO:0000256" key="5">
    <source>
        <dbReference type="ARBA" id="ARBA00047645"/>
    </source>
</evidence>
<sequence length="97" mass="11118">MPGKSRVHVRVYGRVQGVFFRAFIKSVAEELGITGWVRNVEDGSVEIVAEGEEESLQKLIAEARKGPPLAFVERIEVEWDEYRGEFTNFQIKKRSFS</sequence>
<dbReference type="PROSITE" id="PS51160">
    <property type="entry name" value="ACYLPHOSPHATASE_3"/>
    <property type="match status" value="1"/>
</dbReference>
<reference evidence="10" key="1">
    <citation type="journal article" date="2020" name="mSystems">
        <title>Genome- and Community-Level Interaction Insights into Carbon Utilization and Element Cycling Functions of Hydrothermarchaeota in Hydrothermal Sediment.</title>
        <authorList>
            <person name="Zhou Z."/>
            <person name="Liu Y."/>
            <person name="Xu W."/>
            <person name="Pan J."/>
            <person name="Luo Z.H."/>
            <person name="Li M."/>
        </authorList>
    </citation>
    <scope>NUCLEOTIDE SEQUENCE [LARGE SCALE GENOMIC DNA]</scope>
    <source>
        <strain evidence="10">SpSt-1259</strain>
    </source>
</reference>
<dbReference type="EMBL" id="DSFE01000078">
    <property type="protein sequence ID" value="HEU97913.1"/>
    <property type="molecule type" value="Genomic_DNA"/>
</dbReference>
<feature type="domain" description="Acylphosphatase-like" evidence="9">
    <location>
        <begin position="6"/>
        <end position="93"/>
    </location>
</feature>
<dbReference type="InterPro" id="IPR020456">
    <property type="entry name" value="Acylphosphatase"/>
</dbReference>